<gene>
    <name evidence="2" type="ORF">DPMN_014668</name>
</gene>
<dbReference type="AlphaFoldDB" id="A0A9D4N6E7"/>
<evidence type="ECO:0000313" key="3">
    <source>
        <dbReference type="Proteomes" id="UP000828390"/>
    </source>
</evidence>
<evidence type="ECO:0000256" key="1">
    <source>
        <dbReference type="SAM" id="MobiDB-lite"/>
    </source>
</evidence>
<feature type="compositionally biased region" description="Basic residues" evidence="1">
    <location>
        <begin position="7"/>
        <end position="16"/>
    </location>
</feature>
<reference evidence="2" key="2">
    <citation type="submission" date="2020-11" db="EMBL/GenBank/DDBJ databases">
        <authorList>
            <person name="McCartney M.A."/>
            <person name="Auch B."/>
            <person name="Kono T."/>
            <person name="Mallez S."/>
            <person name="Becker A."/>
            <person name="Gohl D.M."/>
            <person name="Silverstein K.A.T."/>
            <person name="Koren S."/>
            <person name="Bechman K.B."/>
            <person name="Herman A."/>
            <person name="Abrahante J.E."/>
            <person name="Garbe J."/>
        </authorList>
    </citation>
    <scope>NUCLEOTIDE SEQUENCE</scope>
    <source>
        <strain evidence="2">Duluth1</strain>
        <tissue evidence="2">Whole animal</tissue>
    </source>
</reference>
<organism evidence="2 3">
    <name type="scientific">Dreissena polymorpha</name>
    <name type="common">Zebra mussel</name>
    <name type="synonym">Mytilus polymorpha</name>
    <dbReference type="NCBI Taxonomy" id="45954"/>
    <lineage>
        <taxon>Eukaryota</taxon>
        <taxon>Metazoa</taxon>
        <taxon>Spiralia</taxon>
        <taxon>Lophotrochozoa</taxon>
        <taxon>Mollusca</taxon>
        <taxon>Bivalvia</taxon>
        <taxon>Autobranchia</taxon>
        <taxon>Heteroconchia</taxon>
        <taxon>Euheterodonta</taxon>
        <taxon>Imparidentia</taxon>
        <taxon>Neoheterodontei</taxon>
        <taxon>Myida</taxon>
        <taxon>Dreissenoidea</taxon>
        <taxon>Dreissenidae</taxon>
        <taxon>Dreissena</taxon>
    </lineage>
</organism>
<evidence type="ECO:0000313" key="2">
    <source>
        <dbReference type="EMBL" id="KAH3890583.1"/>
    </source>
</evidence>
<keyword evidence="3" id="KW-1185">Reference proteome</keyword>
<reference evidence="2" key="1">
    <citation type="journal article" date="2019" name="bioRxiv">
        <title>The Genome of the Zebra Mussel, Dreissena polymorpha: A Resource for Invasive Species Research.</title>
        <authorList>
            <person name="McCartney M.A."/>
            <person name="Auch B."/>
            <person name="Kono T."/>
            <person name="Mallez S."/>
            <person name="Zhang Y."/>
            <person name="Obille A."/>
            <person name="Becker A."/>
            <person name="Abrahante J.E."/>
            <person name="Garbe J."/>
            <person name="Badalamenti J.P."/>
            <person name="Herman A."/>
            <person name="Mangelson H."/>
            <person name="Liachko I."/>
            <person name="Sullivan S."/>
            <person name="Sone E.D."/>
            <person name="Koren S."/>
            <person name="Silverstein K.A.T."/>
            <person name="Beckman K.B."/>
            <person name="Gohl D.M."/>
        </authorList>
    </citation>
    <scope>NUCLEOTIDE SEQUENCE</scope>
    <source>
        <strain evidence="2">Duluth1</strain>
        <tissue evidence="2">Whole animal</tissue>
    </source>
</reference>
<feature type="compositionally biased region" description="Basic and acidic residues" evidence="1">
    <location>
        <begin position="17"/>
        <end position="27"/>
    </location>
</feature>
<sequence>MSGRGKPAGRKRKAHTKLPENPEKKGTEMKLNLNMMCQSLFTCWLPTKQKITTKEKFGWKGIH</sequence>
<accession>A0A9D4N6E7</accession>
<protein>
    <submittedName>
        <fullName evidence="2">Uncharacterized protein</fullName>
    </submittedName>
</protein>
<dbReference type="EMBL" id="JAIWYP010000001">
    <property type="protein sequence ID" value="KAH3890583.1"/>
    <property type="molecule type" value="Genomic_DNA"/>
</dbReference>
<name>A0A9D4N6E7_DREPO</name>
<proteinExistence type="predicted"/>
<comment type="caution">
    <text evidence="2">The sequence shown here is derived from an EMBL/GenBank/DDBJ whole genome shotgun (WGS) entry which is preliminary data.</text>
</comment>
<dbReference type="Proteomes" id="UP000828390">
    <property type="component" value="Unassembled WGS sequence"/>
</dbReference>
<feature type="region of interest" description="Disordered" evidence="1">
    <location>
        <begin position="1"/>
        <end position="27"/>
    </location>
</feature>